<gene>
    <name evidence="1" type="ORF">H5410_022534</name>
</gene>
<accession>A0A9J5ZFQ1</accession>
<name>A0A9J5ZFQ1_SOLCO</name>
<reference evidence="1 2" key="1">
    <citation type="submission" date="2020-09" db="EMBL/GenBank/DDBJ databases">
        <title>De no assembly of potato wild relative species, Solanum commersonii.</title>
        <authorList>
            <person name="Cho K."/>
        </authorList>
    </citation>
    <scope>NUCLEOTIDE SEQUENCE [LARGE SCALE GENOMIC DNA]</scope>
    <source>
        <strain evidence="1">LZ3.2</strain>
        <tissue evidence="1">Leaf</tissue>
    </source>
</reference>
<protein>
    <submittedName>
        <fullName evidence="1">Uncharacterized protein</fullName>
    </submittedName>
</protein>
<dbReference type="Proteomes" id="UP000824120">
    <property type="component" value="Chromosome 4"/>
</dbReference>
<dbReference type="EMBL" id="JACXVP010000004">
    <property type="protein sequence ID" value="KAG5611253.1"/>
    <property type="molecule type" value="Genomic_DNA"/>
</dbReference>
<proteinExistence type="predicted"/>
<dbReference type="AlphaFoldDB" id="A0A9J5ZFQ1"/>
<evidence type="ECO:0000313" key="1">
    <source>
        <dbReference type="EMBL" id="KAG5611253.1"/>
    </source>
</evidence>
<organism evidence="1 2">
    <name type="scientific">Solanum commersonii</name>
    <name type="common">Commerson's wild potato</name>
    <name type="synonym">Commerson's nightshade</name>
    <dbReference type="NCBI Taxonomy" id="4109"/>
    <lineage>
        <taxon>Eukaryota</taxon>
        <taxon>Viridiplantae</taxon>
        <taxon>Streptophyta</taxon>
        <taxon>Embryophyta</taxon>
        <taxon>Tracheophyta</taxon>
        <taxon>Spermatophyta</taxon>
        <taxon>Magnoliopsida</taxon>
        <taxon>eudicotyledons</taxon>
        <taxon>Gunneridae</taxon>
        <taxon>Pentapetalae</taxon>
        <taxon>asterids</taxon>
        <taxon>lamiids</taxon>
        <taxon>Solanales</taxon>
        <taxon>Solanaceae</taxon>
        <taxon>Solanoideae</taxon>
        <taxon>Solaneae</taxon>
        <taxon>Solanum</taxon>
    </lineage>
</organism>
<comment type="caution">
    <text evidence="1">The sequence shown here is derived from an EMBL/GenBank/DDBJ whole genome shotgun (WGS) entry which is preliminary data.</text>
</comment>
<evidence type="ECO:0000313" key="2">
    <source>
        <dbReference type="Proteomes" id="UP000824120"/>
    </source>
</evidence>
<sequence>MNQIGTSDKILTELDPNVLPTEIYIMLIRKENLPAIGIKSQAFSEILQDREFEEDYMLNTHWI</sequence>
<keyword evidence="2" id="KW-1185">Reference proteome</keyword>